<name>A0A5A9ZT40_9RHOB</name>
<dbReference type="GO" id="GO:0008643">
    <property type="term" value="P:carbohydrate transport"/>
    <property type="evidence" value="ECO:0007669"/>
    <property type="project" value="InterPro"/>
</dbReference>
<dbReference type="Proteomes" id="UP000325291">
    <property type="component" value="Unassembled WGS sequence"/>
</dbReference>
<proteinExistence type="inferred from homology"/>
<dbReference type="PANTHER" id="PTHR11328">
    <property type="entry name" value="MAJOR FACILITATOR SUPERFAMILY DOMAIN-CONTAINING PROTEIN"/>
    <property type="match status" value="1"/>
</dbReference>
<evidence type="ECO:0000256" key="2">
    <source>
        <dbReference type="SAM" id="Phobius"/>
    </source>
</evidence>
<sequence length="405" mass="42243">MGYWQVSLFAMLLAAAGLPLYIHLPRYATAQMGLDLSTVGGILIGLRVVDFVQDPFLGRLIDRFPRSRAGFAALALATMALGFVMLFTLSPPVAPVPWLVLSLVVVFTGFSLGSILFYGQSLALAGSREGLIGLAGWREAGTLAGIVLAAIAPVLLAPFDGRGGYAFFGLGLAVAAVLVWGVTRGLWRPGGTTQGRLDYGALWSAGGGRLLLLAFVNSLPVAMTSTLFLFFVEDRLMLGGLAGPFLILFFVASGLSVPLWTVAARRVGTRRVLLFSMSLAILSFGGAALLPEGAAMGFALICVGSGAALGADMVILPALFAALMGRAGQVAGQAFGLWSLAGKLALAVAAVALLPLLDWSGFRPGGANDARGLLTLTLAYAVIPCLIKLVAIWMVARLSQEVEMR</sequence>
<keyword evidence="2" id="KW-0472">Membrane</keyword>
<keyword evidence="4" id="KW-1185">Reference proteome</keyword>
<organism evidence="3 4">
    <name type="scientific">Aquicoccus porphyridii</name>
    <dbReference type="NCBI Taxonomy" id="1852029"/>
    <lineage>
        <taxon>Bacteria</taxon>
        <taxon>Pseudomonadati</taxon>
        <taxon>Pseudomonadota</taxon>
        <taxon>Alphaproteobacteria</taxon>
        <taxon>Rhodobacterales</taxon>
        <taxon>Paracoccaceae</taxon>
        <taxon>Aquicoccus</taxon>
    </lineage>
</organism>
<accession>A0A5A9ZT40</accession>
<feature type="transmembrane region" description="Helical" evidence="2">
    <location>
        <begin position="208"/>
        <end position="232"/>
    </location>
</feature>
<feature type="transmembrane region" description="Helical" evidence="2">
    <location>
        <begin position="6"/>
        <end position="24"/>
    </location>
</feature>
<feature type="transmembrane region" description="Helical" evidence="2">
    <location>
        <begin position="140"/>
        <end position="159"/>
    </location>
</feature>
<keyword evidence="2" id="KW-1133">Transmembrane helix</keyword>
<comment type="similarity">
    <text evidence="1">Belongs to the sodium:galactoside symporter (TC 2.A.2) family.</text>
</comment>
<comment type="caution">
    <text evidence="3">The sequence shown here is derived from an EMBL/GenBank/DDBJ whole genome shotgun (WGS) entry which is preliminary data.</text>
</comment>
<feature type="transmembrane region" description="Helical" evidence="2">
    <location>
        <begin position="96"/>
        <end position="119"/>
    </location>
</feature>
<keyword evidence="2" id="KW-0812">Transmembrane</keyword>
<evidence type="ECO:0000313" key="4">
    <source>
        <dbReference type="Proteomes" id="UP000325291"/>
    </source>
</evidence>
<feature type="transmembrane region" description="Helical" evidence="2">
    <location>
        <begin position="238"/>
        <end position="260"/>
    </location>
</feature>
<evidence type="ECO:0000256" key="1">
    <source>
        <dbReference type="ARBA" id="ARBA00009617"/>
    </source>
</evidence>
<reference evidence="3 4" key="1">
    <citation type="submission" date="2019-07" db="EMBL/GenBank/DDBJ databases">
        <title>Aquicoccus porphyridii gen. nov., sp. nov., isolated from a small marine red alga, Porphyridium marinum.</title>
        <authorList>
            <person name="Liu L."/>
        </authorList>
    </citation>
    <scope>NUCLEOTIDE SEQUENCE [LARGE SCALE GENOMIC DNA]</scope>
    <source>
        <strain evidence="3 4">L1 8-17</strain>
    </source>
</reference>
<dbReference type="AlphaFoldDB" id="A0A5A9ZT40"/>
<evidence type="ECO:0000313" key="3">
    <source>
        <dbReference type="EMBL" id="KAA0920241.1"/>
    </source>
</evidence>
<feature type="transmembrane region" description="Helical" evidence="2">
    <location>
        <begin position="69"/>
        <end position="90"/>
    </location>
</feature>
<dbReference type="GO" id="GO:0005886">
    <property type="term" value="C:plasma membrane"/>
    <property type="evidence" value="ECO:0007669"/>
    <property type="project" value="TreeGrafter"/>
</dbReference>
<feature type="transmembrane region" description="Helical" evidence="2">
    <location>
        <begin position="272"/>
        <end position="290"/>
    </location>
</feature>
<dbReference type="PANTHER" id="PTHR11328:SF24">
    <property type="entry name" value="MAJOR FACILITATOR SUPERFAMILY (MFS) PROFILE DOMAIN-CONTAINING PROTEIN"/>
    <property type="match status" value="1"/>
</dbReference>
<dbReference type="GO" id="GO:0015293">
    <property type="term" value="F:symporter activity"/>
    <property type="evidence" value="ECO:0007669"/>
    <property type="project" value="InterPro"/>
</dbReference>
<dbReference type="Pfam" id="PF13347">
    <property type="entry name" value="MFS_2"/>
    <property type="match status" value="1"/>
</dbReference>
<feature type="transmembrane region" description="Helical" evidence="2">
    <location>
        <begin position="296"/>
        <end position="323"/>
    </location>
</feature>
<dbReference type="EMBL" id="VINQ01000002">
    <property type="protein sequence ID" value="KAA0920241.1"/>
    <property type="molecule type" value="Genomic_DNA"/>
</dbReference>
<gene>
    <name evidence="3" type="ORF">FLO80_03740</name>
</gene>
<feature type="transmembrane region" description="Helical" evidence="2">
    <location>
        <begin position="165"/>
        <end position="187"/>
    </location>
</feature>
<dbReference type="InterPro" id="IPR036259">
    <property type="entry name" value="MFS_trans_sf"/>
</dbReference>
<dbReference type="Gene3D" id="1.20.1250.20">
    <property type="entry name" value="MFS general substrate transporter like domains"/>
    <property type="match status" value="2"/>
</dbReference>
<dbReference type="RefSeq" id="WP_111363758.1">
    <property type="nucleotide sequence ID" value="NZ_VINQ01000002.1"/>
</dbReference>
<protein>
    <submittedName>
        <fullName evidence="3">Sodium:galactoside symporter</fullName>
    </submittedName>
</protein>
<feature type="transmembrane region" description="Helical" evidence="2">
    <location>
        <begin position="335"/>
        <end position="357"/>
    </location>
</feature>
<dbReference type="InterPro" id="IPR039672">
    <property type="entry name" value="MFS_2"/>
</dbReference>
<dbReference type="SUPFAM" id="SSF103473">
    <property type="entry name" value="MFS general substrate transporter"/>
    <property type="match status" value="2"/>
</dbReference>
<feature type="transmembrane region" description="Helical" evidence="2">
    <location>
        <begin position="377"/>
        <end position="396"/>
    </location>
</feature>